<feature type="transmembrane region" description="Helical" evidence="8">
    <location>
        <begin position="35"/>
        <end position="52"/>
    </location>
</feature>
<feature type="transmembrane region" description="Helical" evidence="8">
    <location>
        <begin position="81"/>
        <end position="100"/>
    </location>
</feature>
<reference evidence="11 13" key="2">
    <citation type="submission" date="2019-07" db="EMBL/GenBank/DDBJ databases">
        <title>Genomic Encyclopedia of Archaeal and Bacterial Type Strains, Phase II (KMG-II): from individual species to whole genera.</title>
        <authorList>
            <person name="Goeker M."/>
        </authorList>
    </citation>
    <scope>NUCLEOTIDE SEQUENCE [LARGE SCALE GENOMIC DNA]</scope>
    <source>
        <strain evidence="11 13">DSM 3754</strain>
    </source>
</reference>
<dbReference type="GeneID" id="39855952"/>
<evidence type="ECO:0000256" key="5">
    <source>
        <dbReference type="ARBA" id="ARBA00022989"/>
    </source>
</evidence>
<protein>
    <submittedName>
        <fullName evidence="10">Lycopene beta-cyclase</fullName>
        <ecNumber evidence="10">5.5.1.19</ecNumber>
    </submittedName>
</protein>
<proteinExistence type="predicted"/>
<dbReference type="GO" id="GO:0016020">
    <property type="term" value="C:membrane"/>
    <property type="evidence" value="ECO:0007669"/>
    <property type="project" value="UniProtKB-SubCell"/>
</dbReference>
<dbReference type="GO" id="GO:0045436">
    <property type="term" value="F:lycopene beta cyclase activity"/>
    <property type="evidence" value="ECO:0007669"/>
    <property type="project" value="UniProtKB-ARBA"/>
</dbReference>
<evidence type="ECO:0000256" key="7">
    <source>
        <dbReference type="ARBA" id="ARBA00023235"/>
    </source>
</evidence>
<feature type="transmembrane region" description="Helical" evidence="8">
    <location>
        <begin position="112"/>
        <end position="131"/>
    </location>
</feature>
<evidence type="ECO:0000256" key="8">
    <source>
        <dbReference type="SAM" id="Phobius"/>
    </source>
</evidence>
<dbReference type="AlphaFoldDB" id="A0A4D6GV71"/>
<keyword evidence="5 8" id="KW-1133">Transmembrane helix</keyword>
<dbReference type="GO" id="GO:0016872">
    <property type="term" value="F:intramolecular lyase activity"/>
    <property type="evidence" value="ECO:0007669"/>
    <property type="project" value="InterPro"/>
</dbReference>
<organism evidence="10 12">
    <name type="scientific">Halobacterium salinarum (strain ATCC 33171 / DSM 3754 / JCM 8978 / NBRC 102687 / NCIMB 764 / 91-R6)</name>
    <dbReference type="NCBI Taxonomy" id="2597657"/>
    <lineage>
        <taxon>Archaea</taxon>
        <taxon>Methanobacteriati</taxon>
        <taxon>Methanobacteriota</taxon>
        <taxon>Stenosarchaea group</taxon>
        <taxon>Halobacteria</taxon>
        <taxon>Halobacteriales</taxon>
        <taxon>Halobacteriaceae</taxon>
        <taxon>Halobacterium</taxon>
    </lineage>
</organism>
<dbReference type="InterPro" id="IPR017825">
    <property type="entry name" value="Lycopene_cyclase_dom"/>
</dbReference>
<reference evidence="10 12" key="1">
    <citation type="journal article" date="2019" name="Microbiol. Resour. Announc.">
        <title>The Genome Sequence of the Halobacterium salinarum Type Strain Is Closely Related to That of Laboratory Strains NRC-1 and R1.</title>
        <authorList>
            <person name="Pfeiffer F."/>
            <person name="Marchfelder A."/>
            <person name="Habermann B."/>
            <person name="Dyall-Smith M.L."/>
        </authorList>
    </citation>
    <scope>NUCLEOTIDE SEQUENCE [LARGE SCALE GENOMIC DNA]</scope>
    <source>
        <strain evidence="10">91-R6</strain>
        <strain evidence="12">ATCC 33171 / DSM 3754 / JCM 8978 / NBRC 102687 / NCIMB 764 / 91-R6</strain>
    </source>
</reference>
<keyword evidence="4" id="KW-0125">Carotenoid biosynthesis</keyword>
<evidence type="ECO:0000313" key="12">
    <source>
        <dbReference type="Proteomes" id="UP000296216"/>
    </source>
</evidence>
<dbReference type="Pfam" id="PF18916">
    <property type="entry name" value="Lycopene_cyc"/>
    <property type="match status" value="2"/>
</dbReference>
<feature type="transmembrane region" description="Helical" evidence="8">
    <location>
        <begin position="168"/>
        <end position="193"/>
    </location>
</feature>
<dbReference type="EMBL" id="VRYN01000001">
    <property type="protein sequence ID" value="TYO82022.1"/>
    <property type="molecule type" value="Genomic_DNA"/>
</dbReference>
<evidence type="ECO:0000313" key="11">
    <source>
        <dbReference type="EMBL" id="TYO82022.1"/>
    </source>
</evidence>
<feature type="domain" description="Lycopene cyclase" evidence="9">
    <location>
        <begin position="5"/>
        <end position="93"/>
    </location>
</feature>
<keyword evidence="3 8" id="KW-0812">Transmembrane</keyword>
<dbReference type="RefSeq" id="WP_136361535.1">
    <property type="nucleotide sequence ID" value="NZ_VRYN01000001.1"/>
</dbReference>
<comment type="subcellular location">
    <subcellularLocation>
        <location evidence="1">Membrane</location>
        <topology evidence="1">Multi-pass membrane protein</topology>
    </subcellularLocation>
</comment>
<dbReference type="NCBIfam" id="TIGR03462">
    <property type="entry name" value="CarR_dom_SF"/>
    <property type="match status" value="2"/>
</dbReference>
<dbReference type="GO" id="GO:0016117">
    <property type="term" value="P:carotenoid biosynthetic process"/>
    <property type="evidence" value="ECO:0007669"/>
    <property type="project" value="UniProtKB-KW"/>
</dbReference>
<evidence type="ECO:0000256" key="4">
    <source>
        <dbReference type="ARBA" id="ARBA00022746"/>
    </source>
</evidence>
<evidence type="ECO:0000313" key="10">
    <source>
        <dbReference type="EMBL" id="QCC45764.1"/>
    </source>
</evidence>
<name>A0A4D6GV71_HALS9</name>
<keyword evidence="7 10" id="KW-0413">Isomerase</keyword>
<keyword evidence="6 8" id="KW-0472">Membrane</keyword>
<sequence>MTTSYLTFLAVVVGPPLVALGVVRAARWDGDRARAAGVGILLVLALSYTTPWDNYLIATGVWWYGEGTVVGRLWQMPIEEYLFVITQTLLTGLWVQALPLRPTAGFSPTRRDAVLGALAGVLVGCGGAVLLTVDATFYIGAILAWAAPVLALQWAVGWRYLWRRRRVFAAAVLVPTLFLSAADRYAIADGIWILAGQYTTGITVLGLPIEEGAFFFVTNVFVSQGLILYAWVLARWR</sequence>
<evidence type="ECO:0000313" key="13">
    <source>
        <dbReference type="Proteomes" id="UP000323075"/>
    </source>
</evidence>
<dbReference type="EC" id="5.5.1.19" evidence="10"/>
<accession>A0A4D6GV71</accession>
<comment type="pathway">
    <text evidence="2">Carotenoid biosynthesis.</text>
</comment>
<dbReference type="Proteomes" id="UP000296216">
    <property type="component" value="Chromosome"/>
</dbReference>
<reference evidence="10" key="3">
    <citation type="journal article" name="MicrobiologyOpen">
        <title>Whole-genome comparison between the type strain of Halobacterium salinarum (DSM 3754(T)) and the laboratory strains R1 and NRC-1.</title>
        <authorList>
            <person name="Pfeiffer F."/>
            <person name="Losensky G."/>
            <person name="Marchfelder A."/>
            <person name="Habermann B."/>
            <person name="Dyall-Smith M."/>
        </authorList>
    </citation>
    <scope>NUCLEOTIDE SEQUENCE</scope>
    <source>
        <strain evidence="10">91-R6</strain>
    </source>
</reference>
<evidence type="ECO:0000256" key="1">
    <source>
        <dbReference type="ARBA" id="ARBA00004141"/>
    </source>
</evidence>
<evidence type="ECO:0000259" key="9">
    <source>
        <dbReference type="Pfam" id="PF18916"/>
    </source>
</evidence>
<evidence type="ECO:0000256" key="6">
    <source>
        <dbReference type="ARBA" id="ARBA00023136"/>
    </source>
</evidence>
<dbReference type="Proteomes" id="UP000323075">
    <property type="component" value="Unassembled WGS sequence"/>
</dbReference>
<feature type="transmembrane region" description="Helical" evidence="8">
    <location>
        <begin position="213"/>
        <end position="234"/>
    </location>
</feature>
<dbReference type="EMBL" id="CP038631">
    <property type="protein sequence ID" value="QCC45764.1"/>
    <property type="molecule type" value="Genomic_DNA"/>
</dbReference>
<gene>
    <name evidence="10" type="primary">crtY</name>
    <name evidence="11" type="ORF">APQ99_00538</name>
    <name evidence="10" type="ORF">HBSAL_10605</name>
</gene>
<feature type="transmembrane region" description="Helical" evidence="8">
    <location>
        <begin position="6"/>
        <end position="23"/>
    </location>
</feature>
<evidence type="ECO:0000256" key="2">
    <source>
        <dbReference type="ARBA" id="ARBA00004829"/>
    </source>
</evidence>
<feature type="domain" description="Lycopene cyclase" evidence="9">
    <location>
        <begin position="143"/>
        <end position="218"/>
    </location>
</feature>
<feature type="transmembrane region" description="Helical" evidence="8">
    <location>
        <begin position="137"/>
        <end position="156"/>
    </location>
</feature>
<evidence type="ECO:0000256" key="3">
    <source>
        <dbReference type="ARBA" id="ARBA00022692"/>
    </source>
</evidence>